<evidence type="ECO:0000313" key="2">
    <source>
        <dbReference type="Proteomes" id="UP000235145"/>
    </source>
</evidence>
<organism evidence="1 2">
    <name type="scientific">Lactuca sativa</name>
    <name type="common">Garden lettuce</name>
    <dbReference type="NCBI Taxonomy" id="4236"/>
    <lineage>
        <taxon>Eukaryota</taxon>
        <taxon>Viridiplantae</taxon>
        <taxon>Streptophyta</taxon>
        <taxon>Embryophyta</taxon>
        <taxon>Tracheophyta</taxon>
        <taxon>Spermatophyta</taxon>
        <taxon>Magnoliopsida</taxon>
        <taxon>eudicotyledons</taxon>
        <taxon>Gunneridae</taxon>
        <taxon>Pentapetalae</taxon>
        <taxon>asterids</taxon>
        <taxon>campanulids</taxon>
        <taxon>Asterales</taxon>
        <taxon>Asteraceae</taxon>
        <taxon>Cichorioideae</taxon>
        <taxon>Cichorieae</taxon>
        <taxon>Lactucinae</taxon>
        <taxon>Lactuca</taxon>
    </lineage>
</organism>
<dbReference type="EMBL" id="NBSK02000001">
    <property type="protein sequence ID" value="KAJ0224228.1"/>
    <property type="molecule type" value="Genomic_DNA"/>
</dbReference>
<dbReference type="AlphaFoldDB" id="A0A9R1WLC2"/>
<evidence type="ECO:0000313" key="1">
    <source>
        <dbReference type="EMBL" id="KAJ0224228.1"/>
    </source>
</evidence>
<sequence>MKNGRESLYKIVRTEENNFIQVHMGVNPIPKNAIGKVNYIEGWKKSHYKEGRGWCNIRLNILIVDCYYRYVEILDLLFLLIIVGQFKIENEYKKILDKVGGDESKVKQLECLARVLGERRGVEK</sequence>
<dbReference type="Proteomes" id="UP000235145">
    <property type="component" value="Unassembled WGS sequence"/>
</dbReference>
<comment type="caution">
    <text evidence="1">The sequence shown here is derived from an EMBL/GenBank/DDBJ whole genome shotgun (WGS) entry which is preliminary data.</text>
</comment>
<name>A0A9R1WLC2_LACSA</name>
<gene>
    <name evidence="1" type="ORF">LSAT_V11C100036780</name>
</gene>
<reference evidence="1 2" key="1">
    <citation type="journal article" date="2017" name="Nat. Commun.">
        <title>Genome assembly with in vitro proximity ligation data and whole-genome triplication in lettuce.</title>
        <authorList>
            <person name="Reyes-Chin-Wo S."/>
            <person name="Wang Z."/>
            <person name="Yang X."/>
            <person name="Kozik A."/>
            <person name="Arikit S."/>
            <person name="Song C."/>
            <person name="Xia L."/>
            <person name="Froenicke L."/>
            <person name="Lavelle D.O."/>
            <person name="Truco M.J."/>
            <person name="Xia R."/>
            <person name="Zhu S."/>
            <person name="Xu C."/>
            <person name="Xu H."/>
            <person name="Xu X."/>
            <person name="Cox K."/>
            <person name="Korf I."/>
            <person name="Meyers B.C."/>
            <person name="Michelmore R.W."/>
        </authorList>
    </citation>
    <scope>NUCLEOTIDE SEQUENCE [LARGE SCALE GENOMIC DNA]</scope>
    <source>
        <strain evidence="2">cv. Salinas</strain>
        <tissue evidence="1">Seedlings</tissue>
    </source>
</reference>
<keyword evidence="2" id="KW-1185">Reference proteome</keyword>
<accession>A0A9R1WLC2</accession>
<proteinExistence type="predicted"/>
<protein>
    <submittedName>
        <fullName evidence="1">Uncharacterized protein</fullName>
    </submittedName>
</protein>